<dbReference type="OrthoDB" id="4459407at2"/>
<gene>
    <name evidence="2" type="ORF">EF834_17160</name>
</gene>
<comment type="caution">
    <text evidence="2">The sequence shown here is derived from an EMBL/GenBank/DDBJ whole genome shotgun (WGS) entry which is preliminary data.</text>
</comment>
<accession>A0A3S3A626</accession>
<dbReference type="Proteomes" id="UP000284333">
    <property type="component" value="Unassembled WGS sequence"/>
</dbReference>
<proteinExistence type="predicted"/>
<evidence type="ECO:0000313" key="3">
    <source>
        <dbReference type="Proteomes" id="UP000284333"/>
    </source>
</evidence>
<dbReference type="AlphaFoldDB" id="A0A3S3A626"/>
<dbReference type="InterPro" id="IPR023393">
    <property type="entry name" value="START-like_dom_sf"/>
</dbReference>
<organism evidence="2 3">
    <name type="scientific">Rhodococcus spongiicola</name>
    <dbReference type="NCBI Taxonomy" id="2487352"/>
    <lineage>
        <taxon>Bacteria</taxon>
        <taxon>Bacillati</taxon>
        <taxon>Actinomycetota</taxon>
        <taxon>Actinomycetes</taxon>
        <taxon>Mycobacteriales</taxon>
        <taxon>Nocardiaceae</taxon>
        <taxon>Rhodococcus</taxon>
    </lineage>
</organism>
<keyword evidence="3" id="KW-1185">Reference proteome</keyword>
<name>A0A3S3A626_9NOCA</name>
<feature type="region of interest" description="Disordered" evidence="1">
    <location>
        <begin position="162"/>
        <end position="187"/>
    </location>
</feature>
<dbReference type="InterPro" id="IPR019587">
    <property type="entry name" value="Polyketide_cyclase/dehydratase"/>
</dbReference>
<dbReference type="EMBL" id="RKLN01000007">
    <property type="protein sequence ID" value="RVW00384.1"/>
    <property type="molecule type" value="Genomic_DNA"/>
</dbReference>
<evidence type="ECO:0000313" key="2">
    <source>
        <dbReference type="EMBL" id="RVW00384.1"/>
    </source>
</evidence>
<protein>
    <recommendedName>
        <fullName evidence="4">SRPBCC family protein</fullName>
    </recommendedName>
</protein>
<dbReference type="Pfam" id="PF10604">
    <property type="entry name" value="Polyketide_cyc2"/>
    <property type="match status" value="1"/>
</dbReference>
<sequence length="187" mass="20465">MLEDMKLSNNAEIVAPVEAVWDVIGRRFDKIGEWATDVPASAAIPGSAPTVDEAPVAGRVCQTGIRVAPYVTEAIVAYDDSARSLTYEAEQKPRFLSVARNSWTVTPVDEQHSVVSYDALVTTRGVFGLLAGWWMLIMLRRAGRRVLADLAHYVENGVPSPRKQAQLDRAARRGSTRRFKAGPTITG</sequence>
<evidence type="ECO:0008006" key="4">
    <source>
        <dbReference type="Google" id="ProtNLM"/>
    </source>
</evidence>
<dbReference type="SUPFAM" id="SSF55961">
    <property type="entry name" value="Bet v1-like"/>
    <property type="match status" value="1"/>
</dbReference>
<reference evidence="2 3" key="1">
    <citation type="submission" date="2018-11" db="EMBL/GenBank/DDBJ databases">
        <title>Rhodococcus spongicola sp. nov. and Rhodococcus xishaensis sp. nov. from marine sponges.</title>
        <authorList>
            <person name="Li L."/>
            <person name="Lin H.W."/>
        </authorList>
    </citation>
    <scope>NUCLEOTIDE SEQUENCE [LARGE SCALE GENOMIC DNA]</scope>
    <source>
        <strain evidence="2 3">LHW50502</strain>
    </source>
</reference>
<dbReference type="Gene3D" id="3.30.530.20">
    <property type="match status" value="1"/>
</dbReference>
<evidence type="ECO:0000256" key="1">
    <source>
        <dbReference type="SAM" id="MobiDB-lite"/>
    </source>
</evidence>